<sequence length="106" mass="11550">MKRTLFAIIVGVLIAVTFLVVPPAVAATNAVTGGQGNPTTKPVVNQTARKRTDNLRAKCDPSYPDICIPPYPPDLNCKDISDRKFRVIGSDPHKFDRDRDGIGCEN</sequence>
<gene>
    <name evidence="3" type="ORF">ARTHRO_40148</name>
</gene>
<feature type="compositionally biased region" description="Polar residues" evidence="1">
    <location>
        <begin position="37"/>
        <end position="47"/>
    </location>
</feature>
<feature type="signal peptide" evidence="2">
    <location>
        <begin position="1"/>
        <end position="26"/>
    </location>
</feature>
<reference evidence="3 4" key="1">
    <citation type="submission" date="2014-02" db="EMBL/GenBank/DDBJ databases">
        <authorList>
            <person name="Genoscope - CEA"/>
        </authorList>
    </citation>
    <scope>NUCLEOTIDE SEQUENCE [LARGE SCALE GENOMIC DNA]</scope>
    <source>
        <strain evidence="3 4">PCC 8005</strain>
    </source>
</reference>
<organism evidence="3 4">
    <name type="scientific">Limnospira indica PCC 8005</name>
    <dbReference type="NCBI Taxonomy" id="376219"/>
    <lineage>
        <taxon>Bacteria</taxon>
        <taxon>Bacillati</taxon>
        <taxon>Cyanobacteriota</taxon>
        <taxon>Cyanophyceae</taxon>
        <taxon>Oscillatoriophycideae</taxon>
        <taxon>Oscillatoriales</taxon>
        <taxon>Sirenicapillariaceae</taxon>
        <taxon>Limnospira</taxon>
    </lineage>
</organism>
<keyword evidence="2" id="KW-0732">Signal</keyword>
<evidence type="ECO:0000313" key="3">
    <source>
        <dbReference type="EMBL" id="CDM95742.1"/>
    </source>
</evidence>
<evidence type="ECO:0000256" key="1">
    <source>
        <dbReference type="SAM" id="MobiDB-lite"/>
    </source>
</evidence>
<evidence type="ECO:0000256" key="2">
    <source>
        <dbReference type="SAM" id="SignalP"/>
    </source>
</evidence>
<dbReference type="RefSeq" id="WP_006668783.1">
    <property type="nucleotide sequence ID" value="NZ_FO818640.1"/>
</dbReference>
<accession>A0A9P1NZF6</accession>
<dbReference type="AlphaFoldDB" id="A0A9P1NZF6"/>
<evidence type="ECO:0008006" key="5">
    <source>
        <dbReference type="Google" id="ProtNLM"/>
    </source>
</evidence>
<name>A0A9P1NZF6_9CYAN</name>
<dbReference type="EMBL" id="FO818640">
    <property type="protein sequence ID" value="CDM95742.1"/>
    <property type="molecule type" value="Genomic_DNA"/>
</dbReference>
<feature type="region of interest" description="Disordered" evidence="1">
    <location>
        <begin position="29"/>
        <end position="49"/>
    </location>
</feature>
<dbReference type="Proteomes" id="UP000032946">
    <property type="component" value="Chromosome"/>
</dbReference>
<feature type="chain" id="PRO_5040168234" description="Excalibur calcium-binding domain-containing protein" evidence="2">
    <location>
        <begin position="27"/>
        <end position="106"/>
    </location>
</feature>
<proteinExistence type="predicted"/>
<evidence type="ECO:0000313" key="4">
    <source>
        <dbReference type="Proteomes" id="UP000032946"/>
    </source>
</evidence>
<protein>
    <recommendedName>
        <fullName evidence="5">Excalibur calcium-binding domain-containing protein</fullName>
    </recommendedName>
</protein>
<keyword evidence="4" id="KW-1185">Reference proteome</keyword>